<protein>
    <submittedName>
        <fullName evidence="1">Uncharacterized protein</fullName>
    </submittedName>
</protein>
<name>A0A422N6L2_9TRYP</name>
<dbReference type="Proteomes" id="UP000284403">
    <property type="component" value="Unassembled WGS sequence"/>
</dbReference>
<keyword evidence="2" id="KW-1185">Reference proteome</keyword>
<dbReference type="AlphaFoldDB" id="A0A422N6L2"/>
<reference evidence="1 2" key="1">
    <citation type="journal article" date="2018" name="BMC Genomics">
        <title>Genomic comparison of Trypanosoma conorhini and Trypanosoma rangeli to Trypanosoma cruzi strains of high and low virulence.</title>
        <authorList>
            <person name="Bradwell K.R."/>
            <person name="Koparde V.N."/>
            <person name="Matveyev A.V."/>
            <person name="Serrano M.G."/>
            <person name="Alves J.M."/>
            <person name="Parikh H."/>
            <person name="Huang B."/>
            <person name="Lee V."/>
            <person name="Espinosa-Alvarez O."/>
            <person name="Ortiz P.A."/>
            <person name="Costa-Martins A.G."/>
            <person name="Teixeira M.M."/>
            <person name="Buck G.A."/>
        </authorList>
    </citation>
    <scope>NUCLEOTIDE SEQUENCE [LARGE SCALE GENOMIC DNA]</scope>
    <source>
        <strain evidence="1 2">025E</strain>
    </source>
</reference>
<evidence type="ECO:0000313" key="2">
    <source>
        <dbReference type="Proteomes" id="UP000284403"/>
    </source>
</evidence>
<dbReference type="GeneID" id="40322280"/>
<comment type="caution">
    <text evidence="1">The sequence shown here is derived from an EMBL/GenBank/DDBJ whole genome shotgun (WGS) entry which is preliminary data.</text>
</comment>
<dbReference type="EMBL" id="MKKU01000845">
    <property type="protein sequence ID" value="RNF01100.1"/>
    <property type="molecule type" value="Genomic_DNA"/>
</dbReference>
<sequence length="113" mass="11185">MGGACLPASGRDDAAAAGAGRRAAAGVPAALLRWNAAADRKPPHGAAFLIGVGAEPPQRARVGCGAVVAQLLPRGAAPPGARGAFAAYFAAAAAQRERRVGENPPARRRGARG</sequence>
<accession>A0A422N6L2</accession>
<evidence type="ECO:0000313" key="1">
    <source>
        <dbReference type="EMBL" id="RNF01100.1"/>
    </source>
</evidence>
<gene>
    <name evidence="1" type="ORF">Tco025E_08669</name>
</gene>
<proteinExistence type="predicted"/>
<dbReference type="RefSeq" id="XP_029224381.1">
    <property type="nucleotide sequence ID" value="XM_029375512.1"/>
</dbReference>
<organism evidence="1 2">
    <name type="scientific">Trypanosoma conorhini</name>
    <dbReference type="NCBI Taxonomy" id="83891"/>
    <lineage>
        <taxon>Eukaryota</taxon>
        <taxon>Discoba</taxon>
        <taxon>Euglenozoa</taxon>
        <taxon>Kinetoplastea</taxon>
        <taxon>Metakinetoplastina</taxon>
        <taxon>Trypanosomatida</taxon>
        <taxon>Trypanosomatidae</taxon>
        <taxon>Trypanosoma</taxon>
    </lineage>
</organism>